<evidence type="ECO:0000313" key="13">
    <source>
        <dbReference type="Proteomes" id="UP000030351"/>
    </source>
</evidence>
<evidence type="ECO:0000256" key="9">
    <source>
        <dbReference type="ARBA" id="ARBA00023136"/>
    </source>
</evidence>
<dbReference type="AlphaFoldDB" id="A0A0A3Z5H5"/>
<dbReference type="NCBIfam" id="TIGR01726">
    <property type="entry name" value="HEQRo_perm_3TM"/>
    <property type="match status" value="1"/>
</dbReference>
<dbReference type="PANTHER" id="PTHR30614">
    <property type="entry name" value="MEMBRANE COMPONENT OF AMINO ACID ABC TRANSPORTER"/>
    <property type="match status" value="1"/>
</dbReference>
<evidence type="ECO:0000256" key="7">
    <source>
        <dbReference type="ARBA" id="ARBA00022970"/>
    </source>
</evidence>
<dbReference type="Gene3D" id="1.10.3720.10">
    <property type="entry name" value="MetI-like"/>
    <property type="match status" value="1"/>
</dbReference>
<evidence type="ECO:0000256" key="5">
    <source>
        <dbReference type="ARBA" id="ARBA00022519"/>
    </source>
</evidence>
<comment type="caution">
    <text evidence="12">The sequence shown here is derived from an EMBL/GenBank/DDBJ whole genome shotgun (WGS) entry which is preliminary data.</text>
</comment>
<dbReference type="InterPro" id="IPR035906">
    <property type="entry name" value="MetI-like_sf"/>
</dbReference>
<dbReference type="GO" id="GO:0015184">
    <property type="term" value="F:L-cystine transmembrane transporter activity"/>
    <property type="evidence" value="ECO:0007669"/>
    <property type="project" value="TreeGrafter"/>
</dbReference>
<keyword evidence="6 10" id="KW-0812">Transmembrane</keyword>
<keyword evidence="3 10" id="KW-0813">Transport</keyword>
<evidence type="ECO:0000256" key="2">
    <source>
        <dbReference type="ARBA" id="ARBA00010072"/>
    </source>
</evidence>
<dbReference type="Proteomes" id="UP000030351">
    <property type="component" value="Unassembled WGS sequence"/>
</dbReference>
<dbReference type="eggNOG" id="COG0765">
    <property type="taxonomic scope" value="Bacteria"/>
</dbReference>
<keyword evidence="8 10" id="KW-1133">Transmembrane helix</keyword>
<dbReference type="PROSITE" id="PS50928">
    <property type="entry name" value="ABC_TM1"/>
    <property type="match status" value="1"/>
</dbReference>
<dbReference type="InterPro" id="IPR043429">
    <property type="entry name" value="ArtM/GltK/GlnP/TcyL/YhdX-like"/>
</dbReference>
<comment type="subcellular location">
    <subcellularLocation>
        <location evidence="1">Cell inner membrane</location>
        <topology evidence="1">Multi-pass membrane protein</topology>
    </subcellularLocation>
    <subcellularLocation>
        <location evidence="10">Cell membrane</location>
        <topology evidence="10">Multi-pass membrane protein</topology>
    </subcellularLocation>
</comment>
<organism evidence="12 13">
    <name type="scientific">Erwinia typographi</name>
    <dbReference type="NCBI Taxonomy" id="371042"/>
    <lineage>
        <taxon>Bacteria</taxon>
        <taxon>Pseudomonadati</taxon>
        <taxon>Pseudomonadota</taxon>
        <taxon>Gammaproteobacteria</taxon>
        <taxon>Enterobacterales</taxon>
        <taxon>Erwiniaceae</taxon>
        <taxon>Erwinia</taxon>
    </lineage>
</organism>
<keyword evidence="7" id="KW-0029">Amino-acid transport</keyword>
<evidence type="ECO:0000256" key="1">
    <source>
        <dbReference type="ARBA" id="ARBA00004429"/>
    </source>
</evidence>
<evidence type="ECO:0000256" key="8">
    <source>
        <dbReference type="ARBA" id="ARBA00022989"/>
    </source>
</evidence>
<dbReference type="Pfam" id="PF00528">
    <property type="entry name" value="BPD_transp_1"/>
    <property type="match status" value="1"/>
</dbReference>
<feature type="domain" description="ABC transmembrane type-1" evidence="11">
    <location>
        <begin position="22"/>
        <end position="210"/>
    </location>
</feature>
<dbReference type="CDD" id="cd06261">
    <property type="entry name" value="TM_PBP2"/>
    <property type="match status" value="1"/>
</dbReference>
<reference evidence="12 13" key="1">
    <citation type="submission" date="2014-10" db="EMBL/GenBank/DDBJ databases">
        <title>Genome sequence of Erwinia typographi M043b.</title>
        <authorList>
            <person name="Chan K.-G."/>
            <person name="Tan W.-S."/>
        </authorList>
    </citation>
    <scope>NUCLEOTIDE SEQUENCE [LARGE SCALE GENOMIC DNA]</scope>
    <source>
        <strain evidence="12 13">M043b</strain>
    </source>
</reference>
<evidence type="ECO:0000259" key="11">
    <source>
        <dbReference type="PROSITE" id="PS50928"/>
    </source>
</evidence>
<evidence type="ECO:0000313" key="12">
    <source>
        <dbReference type="EMBL" id="KGT92896.1"/>
    </source>
</evidence>
<dbReference type="InterPro" id="IPR000515">
    <property type="entry name" value="MetI-like"/>
</dbReference>
<name>A0A0A3Z5H5_9GAMM</name>
<keyword evidence="5" id="KW-0997">Cell inner membrane</keyword>
<protein>
    <submittedName>
        <fullName evidence="12">ABC transporter permease</fullName>
    </submittedName>
</protein>
<keyword evidence="4" id="KW-1003">Cell membrane</keyword>
<accession>A0A0A3Z5H5</accession>
<sequence>MQDYQFYWSIVFDALPQLLSGAWVTLQITLLSVVIGMAFAIPMSVIRQNGSGWKYYFTSWWVELSRNTPVLFQVYIMYFGLGALEINISSYRAVLIAIAFNNAGYMAEIFRGGLNVIPRQQMSTARSLGMTSRQAFRHVIFPQVFKVVFLPFITQCVWAMLNTSLGMLVGLRELSGATQYAQSVSFRTFEFFLVTAGIYYAIAKFIQFGAQLTFRLMYRR</sequence>
<dbReference type="PANTHER" id="PTHR30614:SF0">
    <property type="entry name" value="L-CYSTINE TRANSPORT SYSTEM PERMEASE PROTEIN TCYL"/>
    <property type="match status" value="1"/>
</dbReference>
<evidence type="ECO:0000256" key="6">
    <source>
        <dbReference type="ARBA" id="ARBA00022692"/>
    </source>
</evidence>
<dbReference type="OrthoDB" id="6535401at2"/>
<dbReference type="STRING" id="371042.NG99_13255"/>
<keyword evidence="13" id="KW-1185">Reference proteome</keyword>
<evidence type="ECO:0000256" key="10">
    <source>
        <dbReference type="RuleBase" id="RU363032"/>
    </source>
</evidence>
<dbReference type="EMBL" id="JRUQ01000039">
    <property type="protein sequence ID" value="KGT92896.1"/>
    <property type="molecule type" value="Genomic_DNA"/>
</dbReference>
<dbReference type="SUPFAM" id="SSF161098">
    <property type="entry name" value="MetI-like"/>
    <property type="match status" value="1"/>
</dbReference>
<gene>
    <name evidence="12" type="ORF">NG99_13255</name>
</gene>
<dbReference type="RefSeq" id="WP_034893454.1">
    <property type="nucleotide sequence ID" value="NZ_JRUQ01000039.1"/>
</dbReference>
<proteinExistence type="inferred from homology"/>
<feature type="transmembrane region" description="Helical" evidence="10">
    <location>
        <begin position="147"/>
        <end position="171"/>
    </location>
</feature>
<dbReference type="GO" id="GO:0043190">
    <property type="term" value="C:ATP-binding cassette (ABC) transporter complex"/>
    <property type="evidence" value="ECO:0007669"/>
    <property type="project" value="InterPro"/>
</dbReference>
<feature type="transmembrane region" description="Helical" evidence="10">
    <location>
        <begin position="191"/>
        <end position="214"/>
    </location>
</feature>
<feature type="transmembrane region" description="Helical" evidence="10">
    <location>
        <begin position="20"/>
        <end position="41"/>
    </location>
</feature>
<evidence type="ECO:0000256" key="3">
    <source>
        <dbReference type="ARBA" id="ARBA00022448"/>
    </source>
</evidence>
<evidence type="ECO:0000256" key="4">
    <source>
        <dbReference type="ARBA" id="ARBA00022475"/>
    </source>
</evidence>
<comment type="similarity">
    <text evidence="2">Belongs to the binding-protein-dependent transport system permease family. HisMQ subfamily.</text>
</comment>
<keyword evidence="9 10" id="KW-0472">Membrane</keyword>
<dbReference type="InterPro" id="IPR010065">
    <property type="entry name" value="AA_ABC_transptr_permease_3TM"/>
</dbReference>